<protein>
    <recommendedName>
        <fullName evidence="2">Protein kinase domain-containing protein</fullName>
    </recommendedName>
</protein>
<dbReference type="GO" id="GO:0004672">
    <property type="term" value="F:protein kinase activity"/>
    <property type="evidence" value="ECO:0007669"/>
    <property type="project" value="InterPro"/>
</dbReference>
<keyword evidence="1" id="KW-1133">Transmembrane helix</keyword>
<dbReference type="InterPro" id="IPR011009">
    <property type="entry name" value="Kinase-like_dom_sf"/>
</dbReference>
<name>A0A6G0M749_9STRA</name>
<reference evidence="3 4" key="1">
    <citation type="submission" date="2018-09" db="EMBL/GenBank/DDBJ databases">
        <title>Genomic investigation of the strawberry pathogen Phytophthora fragariae indicates pathogenicity is determined by transcriptional variation in three key races.</title>
        <authorList>
            <person name="Adams T.M."/>
            <person name="Armitage A.D."/>
            <person name="Sobczyk M.K."/>
            <person name="Bates H.J."/>
            <person name="Dunwell J.M."/>
            <person name="Nellist C.F."/>
            <person name="Harrison R.J."/>
        </authorList>
    </citation>
    <scope>NUCLEOTIDE SEQUENCE [LARGE SCALE GENOMIC DNA]</scope>
    <source>
        <strain evidence="3 4">BC-23</strain>
    </source>
</reference>
<dbReference type="Gene3D" id="1.10.510.10">
    <property type="entry name" value="Transferase(Phosphotransferase) domain 1"/>
    <property type="match status" value="1"/>
</dbReference>
<proteinExistence type="predicted"/>
<feature type="domain" description="Protein kinase" evidence="2">
    <location>
        <begin position="1"/>
        <end position="73"/>
    </location>
</feature>
<organism evidence="3 4">
    <name type="scientific">Phytophthora fragariae</name>
    <dbReference type="NCBI Taxonomy" id="53985"/>
    <lineage>
        <taxon>Eukaryota</taxon>
        <taxon>Sar</taxon>
        <taxon>Stramenopiles</taxon>
        <taxon>Oomycota</taxon>
        <taxon>Peronosporomycetes</taxon>
        <taxon>Peronosporales</taxon>
        <taxon>Peronosporaceae</taxon>
        <taxon>Phytophthora</taxon>
    </lineage>
</organism>
<gene>
    <name evidence="3" type="ORF">PF004_g32241</name>
</gene>
<accession>A0A6G0M749</accession>
<feature type="non-terminal residue" evidence="3">
    <location>
        <position position="73"/>
    </location>
</feature>
<keyword evidence="1" id="KW-0472">Membrane</keyword>
<dbReference type="GO" id="GO:0005524">
    <property type="term" value="F:ATP binding"/>
    <property type="evidence" value="ECO:0007669"/>
    <property type="project" value="InterPro"/>
</dbReference>
<evidence type="ECO:0000313" key="3">
    <source>
        <dbReference type="EMBL" id="KAE9157397.1"/>
    </source>
</evidence>
<dbReference type="InterPro" id="IPR000719">
    <property type="entry name" value="Prot_kinase_dom"/>
</dbReference>
<keyword evidence="1" id="KW-0812">Transmembrane</keyword>
<feature type="transmembrane region" description="Helical" evidence="1">
    <location>
        <begin position="31"/>
        <end position="50"/>
    </location>
</feature>
<dbReference type="Proteomes" id="UP000476176">
    <property type="component" value="Unassembled WGS sequence"/>
</dbReference>
<sequence length="73" mass="8238">MDECTSVHFMRQILMGVDFLHRQRGIAHRDLSLGVMWFILLTGSPLVSVASRQNKAFVALEECGVAAVFESWK</sequence>
<evidence type="ECO:0000256" key="1">
    <source>
        <dbReference type="SAM" id="Phobius"/>
    </source>
</evidence>
<dbReference type="SUPFAM" id="SSF56112">
    <property type="entry name" value="Protein kinase-like (PK-like)"/>
    <property type="match status" value="1"/>
</dbReference>
<dbReference type="AlphaFoldDB" id="A0A6G0M749"/>
<evidence type="ECO:0000259" key="2">
    <source>
        <dbReference type="PROSITE" id="PS50011"/>
    </source>
</evidence>
<comment type="caution">
    <text evidence="3">The sequence shown here is derived from an EMBL/GenBank/DDBJ whole genome shotgun (WGS) entry which is preliminary data.</text>
</comment>
<dbReference type="EMBL" id="QXGC01009696">
    <property type="protein sequence ID" value="KAE9157397.1"/>
    <property type="molecule type" value="Genomic_DNA"/>
</dbReference>
<dbReference type="PROSITE" id="PS50011">
    <property type="entry name" value="PROTEIN_KINASE_DOM"/>
    <property type="match status" value="1"/>
</dbReference>
<evidence type="ECO:0000313" key="4">
    <source>
        <dbReference type="Proteomes" id="UP000476176"/>
    </source>
</evidence>